<protein>
    <recommendedName>
        <fullName evidence="3">2'-phosphotransferase</fullName>
        <ecNumber evidence="3">2.7.1.160</ecNumber>
    </recommendedName>
</protein>
<evidence type="ECO:0000256" key="6">
    <source>
        <dbReference type="ARBA" id="ARBA00047949"/>
    </source>
</evidence>
<dbReference type="InterPro" id="IPR042081">
    <property type="entry name" value="RNA_2'-PTrans_C"/>
</dbReference>
<dbReference type="EC" id="2.7.1.160" evidence="3"/>
<dbReference type="SUPFAM" id="SSF56399">
    <property type="entry name" value="ADP-ribosylation"/>
    <property type="match status" value="1"/>
</dbReference>
<dbReference type="GO" id="GO:0000215">
    <property type="term" value="F:tRNA 2'-phosphotransferase activity"/>
    <property type="evidence" value="ECO:0007669"/>
    <property type="project" value="UniProtKB-EC"/>
</dbReference>
<dbReference type="STRING" id="342668.A0A2P2SW32"/>
<dbReference type="PANTHER" id="PTHR12684">
    <property type="entry name" value="PUTATIVE PHOSPHOTRANSFERASE"/>
    <property type="match status" value="1"/>
</dbReference>
<dbReference type="GO" id="GO:0006388">
    <property type="term" value="P:tRNA splicing, via endonucleolytic cleavage and ligation"/>
    <property type="evidence" value="ECO:0007669"/>
    <property type="project" value="TreeGrafter"/>
</dbReference>
<keyword evidence="4" id="KW-0808">Transferase</keyword>
<feature type="region of interest" description="Disordered" evidence="7">
    <location>
        <begin position="280"/>
        <end position="339"/>
    </location>
</feature>
<comment type="function">
    <text evidence="1">Catalyzes the last step of tRNA splicing, the transfer of the splice junction 2'-phosphate from ligated tRNA to NAD to produce ADP-ribose 1''-2'' cyclic phosphate.</text>
</comment>
<keyword evidence="9" id="KW-1185">Reference proteome</keyword>
<reference evidence="8 9" key="1">
    <citation type="submission" date="2016-03" db="EMBL/GenBank/DDBJ databases">
        <title>Comparative genomics of Pseudogymnoascus destructans, the fungus causing white-nose syndrome of bats.</title>
        <authorList>
            <person name="Palmer J.M."/>
            <person name="Drees K.P."/>
            <person name="Foster J.T."/>
            <person name="Lindner D.L."/>
        </authorList>
    </citation>
    <scope>NUCLEOTIDE SEQUENCE [LARGE SCALE GENOMIC DNA]</scope>
    <source>
        <strain evidence="8 9">UAMH 10579</strain>
    </source>
</reference>
<evidence type="ECO:0000256" key="7">
    <source>
        <dbReference type="SAM" id="MobiDB-lite"/>
    </source>
</evidence>
<dbReference type="Gene3D" id="1.10.10.970">
    <property type="entry name" value="RNA 2'-phosphotransferase, Tpt1/KptA family, N-terminal domain"/>
    <property type="match status" value="1"/>
</dbReference>
<feature type="compositionally biased region" description="Gly residues" evidence="7">
    <location>
        <begin position="288"/>
        <end position="303"/>
    </location>
</feature>
<dbReference type="EMBL" id="KV460207">
    <property type="protein sequence ID" value="OBU01050.1"/>
    <property type="molecule type" value="Genomic_DNA"/>
</dbReference>
<proteinExistence type="inferred from homology"/>
<evidence type="ECO:0000256" key="1">
    <source>
        <dbReference type="ARBA" id="ARBA00003343"/>
    </source>
</evidence>
<dbReference type="RefSeq" id="XP_018134782.1">
    <property type="nucleotide sequence ID" value="XM_018270506.2"/>
</dbReference>
<evidence type="ECO:0000256" key="2">
    <source>
        <dbReference type="ARBA" id="ARBA00009836"/>
    </source>
</evidence>
<keyword evidence="5" id="KW-0520">NAD</keyword>
<dbReference type="Proteomes" id="UP000091956">
    <property type="component" value="Unassembled WGS sequence"/>
</dbReference>
<evidence type="ECO:0000256" key="4">
    <source>
        <dbReference type="ARBA" id="ARBA00022679"/>
    </source>
</evidence>
<dbReference type="OrthoDB" id="419694at2759"/>
<sequence>MSSTGEQALADQHQDAPPPQSRKSGAGGGSGGGASRGGKGRSGGGGGQSREVQVSKALSKLLRHDAVKAGLELDDEGFAGVGEVLQWNRLKSLKVTFADILTAVSDNSKQRFALKPNPRLVPLPEPTSTIPSDWLIRANQGHSIAVDSSALLTPITLEADNVPPVVVHGTYYAFYPSIVASGGLKKMSRNHIHFSTGLPEDKGGVISGMRNDAEVLIYVDVRKSLEEGGTSWWVSDNGVVLSEGDGEGVVGTGVWKRVEGRKKEEVGVLWEEGKEVAELPEEFRGRKGPGGKGMNRGEVGGGRGKGKGKGRGRGKGREEKGEEAGEGVACPLEQEDTPE</sequence>
<dbReference type="InterPro" id="IPR042080">
    <property type="entry name" value="RNA_2'-PTrans_N"/>
</dbReference>
<reference evidence="9" key="2">
    <citation type="journal article" date="2018" name="Nat. Commun.">
        <title>Extreme sensitivity to ultraviolet light in the fungal pathogen causing white-nose syndrome of bats.</title>
        <authorList>
            <person name="Palmer J.M."/>
            <person name="Drees K.P."/>
            <person name="Foster J.T."/>
            <person name="Lindner D.L."/>
        </authorList>
    </citation>
    <scope>NUCLEOTIDE SEQUENCE [LARGE SCALE GENOMIC DNA]</scope>
    <source>
        <strain evidence="9">UAMH 10579</strain>
    </source>
</reference>
<organism evidence="8 9">
    <name type="scientific">Pseudogymnoascus verrucosus</name>
    <dbReference type="NCBI Taxonomy" id="342668"/>
    <lineage>
        <taxon>Eukaryota</taxon>
        <taxon>Fungi</taxon>
        <taxon>Dikarya</taxon>
        <taxon>Ascomycota</taxon>
        <taxon>Pezizomycotina</taxon>
        <taxon>Leotiomycetes</taxon>
        <taxon>Thelebolales</taxon>
        <taxon>Thelebolaceae</taxon>
        <taxon>Pseudogymnoascus</taxon>
    </lineage>
</organism>
<accession>A0A2P2SW32</accession>
<evidence type="ECO:0000313" key="8">
    <source>
        <dbReference type="EMBL" id="OBU01050.1"/>
    </source>
</evidence>
<dbReference type="GeneID" id="28834364"/>
<dbReference type="PANTHER" id="PTHR12684:SF2">
    <property type="entry name" value="TRNA 2'-PHOSPHOTRANSFERASE 1"/>
    <property type="match status" value="1"/>
</dbReference>
<dbReference type="Pfam" id="PF01885">
    <property type="entry name" value="PTS_2-RNA"/>
    <property type="match status" value="1"/>
</dbReference>
<feature type="compositionally biased region" description="Basic residues" evidence="7">
    <location>
        <begin position="304"/>
        <end position="314"/>
    </location>
</feature>
<feature type="compositionally biased region" description="Gly residues" evidence="7">
    <location>
        <begin position="25"/>
        <end position="48"/>
    </location>
</feature>
<evidence type="ECO:0000313" key="9">
    <source>
        <dbReference type="Proteomes" id="UP000091956"/>
    </source>
</evidence>
<gene>
    <name evidence="8" type="ORF">VE01_00978</name>
</gene>
<dbReference type="Gene3D" id="3.20.170.30">
    <property type="match status" value="1"/>
</dbReference>
<dbReference type="AlphaFoldDB" id="A0A2P2SW32"/>
<comment type="catalytic activity">
    <reaction evidence="6">
        <text>2'-phospho-[ligated tRNA] + NAD(+) = mature tRNA + ADP-alpha-D-ribose 1'',2''-cyclic phosphate + nicotinamide</text>
        <dbReference type="Rhea" id="RHEA:23324"/>
        <dbReference type="Rhea" id="RHEA-COMP:11106"/>
        <dbReference type="Rhea" id="RHEA-COMP:11107"/>
        <dbReference type="ChEBI" id="CHEBI:17154"/>
        <dbReference type="ChEBI" id="CHEBI:57540"/>
        <dbReference type="ChEBI" id="CHEBI:76596"/>
        <dbReference type="ChEBI" id="CHEBI:82883"/>
        <dbReference type="ChEBI" id="CHEBI:85027"/>
        <dbReference type="EC" id="2.7.1.160"/>
    </reaction>
</comment>
<feature type="region of interest" description="Disordered" evidence="7">
    <location>
        <begin position="1"/>
        <end position="52"/>
    </location>
</feature>
<evidence type="ECO:0000256" key="5">
    <source>
        <dbReference type="ARBA" id="ARBA00023027"/>
    </source>
</evidence>
<name>A0A2P2SW32_9PEZI</name>
<dbReference type="InterPro" id="IPR002745">
    <property type="entry name" value="Ptrans_KptA/Tpt1"/>
</dbReference>
<comment type="similarity">
    <text evidence="2">Belongs to the KptA/TPT1 family.</text>
</comment>
<evidence type="ECO:0000256" key="3">
    <source>
        <dbReference type="ARBA" id="ARBA00012007"/>
    </source>
</evidence>